<dbReference type="EMBL" id="CP022048">
    <property type="protein sequence ID" value="ASE40392.1"/>
    <property type="molecule type" value="Genomic_DNA"/>
</dbReference>
<evidence type="ECO:0000313" key="3">
    <source>
        <dbReference type="Proteomes" id="UP000197050"/>
    </source>
</evidence>
<dbReference type="EMBL" id="JAMYEC010000003">
    <property type="protein sequence ID" value="MDX2334797.1"/>
    <property type="molecule type" value="Genomic_DNA"/>
</dbReference>
<evidence type="ECO:0000313" key="2">
    <source>
        <dbReference type="EMBL" id="MDX2334797.1"/>
    </source>
</evidence>
<protein>
    <submittedName>
        <fullName evidence="2">PRC-barrel domain-containing protein</fullName>
    </submittedName>
</protein>
<dbReference type="AlphaFoldDB" id="A0A1Z3UAZ8"/>
<gene>
    <name evidence="1" type="ORF">CEP68_13355</name>
    <name evidence="2" type="ORF">NJD11_07560</name>
</gene>
<proteinExistence type="predicted"/>
<dbReference type="SUPFAM" id="SSF50346">
    <property type="entry name" value="PRC-barrel domain"/>
    <property type="match status" value="1"/>
</dbReference>
<evidence type="ECO:0000313" key="4">
    <source>
        <dbReference type="Proteomes" id="UP001272940"/>
    </source>
</evidence>
<reference evidence="1" key="2">
    <citation type="submission" date="2017-12" db="EMBL/GenBank/DDBJ databases">
        <title>FDA dAtabase for Regulatory Grade micrObial Sequences (FDA-ARGOS): Supporting development and validation of Infectious Disease Dx tests.</title>
        <authorList>
            <person name="Campos J."/>
            <person name="Goldberg B."/>
            <person name="Tallon L."/>
            <person name="Sadzewicz L."/>
            <person name="Sengamalay N."/>
            <person name="Ott S."/>
            <person name="Godinez A."/>
            <person name="Nagaraj S."/>
            <person name="Vavikolanu K."/>
            <person name="Vyas G."/>
            <person name="Nadendla S."/>
            <person name="Aluvathingal J."/>
            <person name="Geyer C."/>
            <person name="Nandy P."/>
            <person name="Hobson J."/>
            <person name="Sichtig H."/>
        </authorList>
    </citation>
    <scope>NUCLEOTIDE SEQUENCE</scope>
    <source>
        <strain evidence="1">FDAARGOS_289</strain>
    </source>
</reference>
<reference evidence="2" key="3">
    <citation type="submission" date="2022-06" db="EMBL/GenBank/DDBJ databases">
        <authorList>
            <person name="Hesketh-Best P.J."/>
            <person name="Koch M.J."/>
        </authorList>
    </citation>
    <scope>NUCLEOTIDE SEQUENCE</scope>
    <source>
        <strain evidence="2">PC206-O</strain>
    </source>
</reference>
<keyword evidence="4" id="KW-1185">Reference proteome</keyword>
<dbReference type="GeneID" id="34013420"/>
<dbReference type="Gene3D" id="2.30.30.240">
    <property type="entry name" value="PRC-barrel domain"/>
    <property type="match status" value="1"/>
</dbReference>
<reference evidence="3" key="1">
    <citation type="submission" date="2017-06" db="EMBL/GenBank/DDBJ databases">
        <title>FDA dAtabase for Regulatory Grade micrObial Sequences (FDA-ARGOS): Supporting development and validation of Infectious Disease Dx tests.</title>
        <authorList>
            <person name="Minogue T."/>
            <person name="Wolcott M."/>
            <person name="Wasieloski L."/>
            <person name="Aguilar W."/>
            <person name="Moore D."/>
            <person name="Tallon L."/>
            <person name="Sadzewicz L."/>
            <person name="Sengamalay N."/>
            <person name="Ott S."/>
            <person name="Godinez A."/>
            <person name="Nagaraj S."/>
            <person name="Nadendla S."/>
            <person name="Geyer C."/>
            <person name="Sichtig H."/>
        </authorList>
    </citation>
    <scope>NUCLEOTIDE SEQUENCE [LARGE SCALE GENOMIC DNA]</scope>
    <source>
        <strain evidence="3">FDAARGOS_289</strain>
    </source>
</reference>
<sequence length="143" mass="14854">MNRFVPLAAILCLTGGVVACSDRDDDVVQAPAPGAAPVALPDQQADAAASNAALAFNMTRDQLEDADLYSRANVDLGDVETLVLDASGALTHLVVELEGPGDMKVLVPVADVSPIDRNGDRDLVTDLTPGQLQALPAWTPPAR</sequence>
<dbReference type="KEGG" id="bvc:CEP68_13355"/>
<dbReference type="RefSeq" id="WP_066628494.1">
    <property type="nucleotide sequence ID" value="NZ_CP022048.2"/>
</dbReference>
<evidence type="ECO:0000313" key="1">
    <source>
        <dbReference type="EMBL" id="ASE40392.1"/>
    </source>
</evidence>
<dbReference type="Proteomes" id="UP000197050">
    <property type="component" value="Chromosome"/>
</dbReference>
<organism evidence="1 3">
    <name type="scientific">Brevundimonas vesicularis</name>
    <name type="common">Pseudomonas vesicularis</name>
    <dbReference type="NCBI Taxonomy" id="41276"/>
    <lineage>
        <taxon>Bacteria</taxon>
        <taxon>Pseudomonadati</taxon>
        <taxon>Pseudomonadota</taxon>
        <taxon>Alphaproteobacteria</taxon>
        <taxon>Caulobacterales</taxon>
        <taxon>Caulobacteraceae</taxon>
        <taxon>Brevundimonas</taxon>
    </lineage>
</organism>
<reference evidence="2 4" key="4">
    <citation type="journal article" date="2023" name="FEMS Microbes">
        <title>Whole genomes of deep-sea sponge-associated bacteria exhibit high novel natural product potential.</title>
        <authorList>
            <person name="Hesketh-Best P.J."/>
            <person name="January G.G."/>
            <person name="Koch M.J."/>
            <person name="Warburton P.J."/>
            <person name="Howell K.L."/>
            <person name="Upton M."/>
        </authorList>
    </citation>
    <scope>NUCLEOTIDE SEQUENCE [LARGE SCALE GENOMIC DNA]</scope>
    <source>
        <strain evidence="2 4">PC206-O</strain>
    </source>
</reference>
<accession>A0A1Z3UAZ8</accession>
<name>A0A1Z3UAZ8_BREVE</name>
<dbReference type="PROSITE" id="PS51257">
    <property type="entry name" value="PROKAR_LIPOPROTEIN"/>
    <property type="match status" value="1"/>
</dbReference>
<dbReference type="Proteomes" id="UP001272940">
    <property type="component" value="Unassembled WGS sequence"/>
</dbReference>
<dbReference type="InterPro" id="IPR011033">
    <property type="entry name" value="PRC_barrel-like_sf"/>
</dbReference>